<dbReference type="EMBL" id="CABIJS010000321">
    <property type="protein sequence ID" value="VUZ48931.1"/>
    <property type="molecule type" value="Genomic_DNA"/>
</dbReference>
<feature type="compositionally biased region" description="Basic and acidic residues" evidence="1">
    <location>
        <begin position="46"/>
        <end position="55"/>
    </location>
</feature>
<protein>
    <submittedName>
        <fullName evidence="2">Uncharacterized protein</fullName>
    </submittedName>
</protein>
<evidence type="ECO:0000256" key="1">
    <source>
        <dbReference type="SAM" id="MobiDB-lite"/>
    </source>
</evidence>
<dbReference type="AlphaFoldDB" id="A0A564YNS8"/>
<reference evidence="2 3" key="1">
    <citation type="submission" date="2019-07" db="EMBL/GenBank/DDBJ databases">
        <authorList>
            <person name="Jastrzebski P J."/>
            <person name="Paukszto L."/>
            <person name="Jastrzebski P J."/>
        </authorList>
    </citation>
    <scope>NUCLEOTIDE SEQUENCE [LARGE SCALE GENOMIC DNA]</scope>
    <source>
        <strain evidence="2 3">WMS-il1</strain>
    </source>
</reference>
<organism evidence="2 3">
    <name type="scientific">Hymenolepis diminuta</name>
    <name type="common">Rat tapeworm</name>
    <dbReference type="NCBI Taxonomy" id="6216"/>
    <lineage>
        <taxon>Eukaryota</taxon>
        <taxon>Metazoa</taxon>
        <taxon>Spiralia</taxon>
        <taxon>Lophotrochozoa</taxon>
        <taxon>Platyhelminthes</taxon>
        <taxon>Cestoda</taxon>
        <taxon>Eucestoda</taxon>
        <taxon>Cyclophyllidea</taxon>
        <taxon>Hymenolepididae</taxon>
        <taxon>Hymenolepis</taxon>
    </lineage>
</organism>
<evidence type="ECO:0000313" key="2">
    <source>
        <dbReference type="EMBL" id="VUZ48931.1"/>
    </source>
</evidence>
<evidence type="ECO:0000313" key="3">
    <source>
        <dbReference type="Proteomes" id="UP000321570"/>
    </source>
</evidence>
<keyword evidence="3" id="KW-1185">Reference proteome</keyword>
<gene>
    <name evidence="2" type="ORF">WMSIL1_LOCUS8170</name>
</gene>
<feature type="compositionally biased region" description="Polar residues" evidence="1">
    <location>
        <begin position="28"/>
        <end position="45"/>
    </location>
</feature>
<name>A0A564YNS8_HYMDI</name>
<dbReference type="Proteomes" id="UP000321570">
    <property type="component" value="Unassembled WGS sequence"/>
</dbReference>
<proteinExistence type="predicted"/>
<feature type="region of interest" description="Disordered" evidence="1">
    <location>
        <begin position="17"/>
        <end position="57"/>
    </location>
</feature>
<accession>A0A564YNS8</accession>
<sequence length="84" mass="9806">MRWCCPNLGAILRPYIPSRKRNQERSIGLNTTLPPSSRNSGTPETQHNRQPDRYSTHFRTPQKRFKVDPMLKRMYKQPLLGVVG</sequence>